<dbReference type="PANTHER" id="PTHR23513:SF11">
    <property type="entry name" value="STAPHYLOFERRIN A TRANSPORTER"/>
    <property type="match status" value="1"/>
</dbReference>
<evidence type="ECO:0000256" key="5">
    <source>
        <dbReference type="ARBA" id="ARBA00023136"/>
    </source>
</evidence>
<feature type="transmembrane region" description="Helical" evidence="6">
    <location>
        <begin position="212"/>
        <end position="234"/>
    </location>
</feature>
<feature type="domain" description="Major facilitator superfamily (MFS) profile" evidence="7">
    <location>
        <begin position="1"/>
        <end position="397"/>
    </location>
</feature>
<evidence type="ECO:0000256" key="2">
    <source>
        <dbReference type="ARBA" id="ARBA00022475"/>
    </source>
</evidence>
<dbReference type="Gene3D" id="1.20.1250.20">
    <property type="entry name" value="MFS general substrate transporter like domains"/>
    <property type="match status" value="1"/>
</dbReference>
<comment type="subcellular location">
    <subcellularLocation>
        <location evidence="1">Cell membrane</location>
        <topology evidence="1">Multi-pass membrane protein</topology>
    </subcellularLocation>
</comment>
<sequence>MKQSFEVFRVPKYPTFFASRFISNLGNGMGPVALAFAVLAMPDSTPTSLSLVLAAQAVPTVALLPVGGVIADRLGRARVIAITDIILSAIVATIGVLFLTHTATIPVVMALSFVAGCLNALWYPAFTGLAADVVPDAHLQRANAYVAFAANSGLIIGTGVAGIVVATLGAPIAILFDAATFLIAGILVLTFRHVSVKKVSEQSHLRDLVDGWKVFTSFRWIVVVVGAYSFIVLVMRGAEEVVGPVLALQSYGGAAGWSLVLAGQSVGLLVGAVIASRFKPKRPMVFGALATGALVPYLLALAFAAPLWVVVPLAFFWGIAMDAFYIVWLTEVQSRVPREALSRVMSYDAFGSLIFGPLGLALAGPMVVVIGIANTLFVAAAVSCAAVAAMLLAPSVRGLRALAASETS</sequence>
<dbReference type="InterPro" id="IPR036259">
    <property type="entry name" value="MFS_trans_sf"/>
</dbReference>
<dbReference type="CDD" id="cd06173">
    <property type="entry name" value="MFS_MefA_like"/>
    <property type="match status" value="1"/>
</dbReference>
<feature type="transmembrane region" description="Helical" evidence="6">
    <location>
        <begin position="344"/>
        <end position="363"/>
    </location>
</feature>
<keyword evidence="2" id="KW-1003">Cell membrane</keyword>
<evidence type="ECO:0000256" key="1">
    <source>
        <dbReference type="ARBA" id="ARBA00004651"/>
    </source>
</evidence>
<dbReference type="PROSITE" id="PS50850">
    <property type="entry name" value="MFS"/>
    <property type="match status" value="1"/>
</dbReference>
<feature type="transmembrane region" description="Helical" evidence="6">
    <location>
        <begin position="105"/>
        <end position="123"/>
    </location>
</feature>
<dbReference type="InterPro" id="IPR020846">
    <property type="entry name" value="MFS_dom"/>
</dbReference>
<gene>
    <name evidence="8" type="ORF">UFOPK3610_01837</name>
</gene>
<accession>A0A6J7IE20</accession>
<protein>
    <submittedName>
        <fullName evidence="8">Unannotated protein</fullName>
    </submittedName>
</protein>
<organism evidence="8">
    <name type="scientific">freshwater metagenome</name>
    <dbReference type="NCBI Taxonomy" id="449393"/>
    <lineage>
        <taxon>unclassified sequences</taxon>
        <taxon>metagenomes</taxon>
        <taxon>ecological metagenomes</taxon>
    </lineage>
</organism>
<proteinExistence type="predicted"/>
<feature type="transmembrane region" description="Helical" evidence="6">
    <location>
        <begin position="172"/>
        <end position="191"/>
    </location>
</feature>
<feature type="transmembrane region" description="Helical" evidence="6">
    <location>
        <begin position="144"/>
        <end position="166"/>
    </location>
</feature>
<feature type="transmembrane region" description="Helical" evidence="6">
    <location>
        <begin position="47"/>
        <end position="67"/>
    </location>
</feature>
<dbReference type="GO" id="GO:0022857">
    <property type="term" value="F:transmembrane transporter activity"/>
    <property type="evidence" value="ECO:0007669"/>
    <property type="project" value="InterPro"/>
</dbReference>
<feature type="transmembrane region" description="Helical" evidence="6">
    <location>
        <begin position="254"/>
        <end position="274"/>
    </location>
</feature>
<evidence type="ECO:0000259" key="7">
    <source>
        <dbReference type="PROSITE" id="PS50850"/>
    </source>
</evidence>
<feature type="transmembrane region" description="Helical" evidence="6">
    <location>
        <begin position="21"/>
        <end position="41"/>
    </location>
</feature>
<feature type="transmembrane region" description="Helical" evidence="6">
    <location>
        <begin position="369"/>
        <end position="393"/>
    </location>
</feature>
<dbReference type="Pfam" id="PF07690">
    <property type="entry name" value="MFS_1"/>
    <property type="match status" value="1"/>
</dbReference>
<dbReference type="AlphaFoldDB" id="A0A6J7IE20"/>
<evidence type="ECO:0000256" key="3">
    <source>
        <dbReference type="ARBA" id="ARBA00022692"/>
    </source>
</evidence>
<dbReference type="GO" id="GO:0005886">
    <property type="term" value="C:plasma membrane"/>
    <property type="evidence" value="ECO:0007669"/>
    <property type="project" value="UniProtKB-SubCell"/>
</dbReference>
<dbReference type="InterPro" id="IPR011701">
    <property type="entry name" value="MFS"/>
</dbReference>
<keyword evidence="3 6" id="KW-0812">Transmembrane</keyword>
<keyword evidence="5 6" id="KW-0472">Membrane</keyword>
<evidence type="ECO:0000256" key="4">
    <source>
        <dbReference type="ARBA" id="ARBA00022989"/>
    </source>
</evidence>
<evidence type="ECO:0000256" key="6">
    <source>
        <dbReference type="SAM" id="Phobius"/>
    </source>
</evidence>
<dbReference type="EMBL" id="CAFBMR010000121">
    <property type="protein sequence ID" value="CAB4929080.1"/>
    <property type="molecule type" value="Genomic_DNA"/>
</dbReference>
<dbReference type="SUPFAM" id="SSF103473">
    <property type="entry name" value="MFS general substrate transporter"/>
    <property type="match status" value="1"/>
</dbReference>
<reference evidence="8" key="1">
    <citation type="submission" date="2020-05" db="EMBL/GenBank/DDBJ databases">
        <authorList>
            <person name="Chiriac C."/>
            <person name="Salcher M."/>
            <person name="Ghai R."/>
            <person name="Kavagutti S V."/>
        </authorList>
    </citation>
    <scope>NUCLEOTIDE SEQUENCE</scope>
</reference>
<feature type="transmembrane region" description="Helical" evidence="6">
    <location>
        <begin position="79"/>
        <end position="99"/>
    </location>
</feature>
<feature type="transmembrane region" description="Helical" evidence="6">
    <location>
        <begin position="314"/>
        <end position="332"/>
    </location>
</feature>
<feature type="transmembrane region" description="Helical" evidence="6">
    <location>
        <begin position="286"/>
        <end position="308"/>
    </location>
</feature>
<keyword evidence="4 6" id="KW-1133">Transmembrane helix</keyword>
<dbReference type="PANTHER" id="PTHR23513">
    <property type="entry name" value="INTEGRAL MEMBRANE EFFLUX PROTEIN-RELATED"/>
    <property type="match status" value="1"/>
</dbReference>
<evidence type="ECO:0000313" key="8">
    <source>
        <dbReference type="EMBL" id="CAB4929080.1"/>
    </source>
</evidence>
<name>A0A6J7IE20_9ZZZZ</name>